<gene>
    <name evidence="2" type="ORF">NC653_017132</name>
    <name evidence="3" type="ORF">NC653_017134</name>
    <name evidence="4" type="ORF">NC653_017136</name>
</gene>
<dbReference type="EMBL" id="JAQIZT010000006">
    <property type="protein sequence ID" value="KAJ6994217.1"/>
    <property type="molecule type" value="Genomic_DNA"/>
</dbReference>
<dbReference type="Proteomes" id="UP001164929">
    <property type="component" value="Chromosome 6"/>
</dbReference>
<proteinExistence type="predicted"/>
<dbReference type="EMBL" id="JAQIZT010000006">
    <property type="protein sequence ID" value="KAJ6994212.1"/>
    <property type="molecule type" value="Genomic_DNA"/>
</dbReference>
<comment type="caution">
    <text evidence="4">The sequence shown here is derived from an EMBL/GenBank/DDBJ whole genome shotgun (WGS) entry which is preliminary data.</text>
</comment>
<evidence type="ECO:0000313" key="3">
    <source>
        <dbReference type="EMBL" id="KAJ6994215.1"/>
    </source>
</evidence>
<sequence>MGNTFEAFYVIRCVEVSIVVELLFSHPMDCSANIAQWRSRYRRLINVTDFSRWRPQDRDQSQTRFHKLKDSSPRPSWLGRYST</sequence>
<organism evidence="4 5">
    <name type="scientific">Populus alba x Populus x berolinensis</name>
    <dbReference type="NCBI Taxonomy" id="444605"/>
    <lineage>
        <taxon>Eukaryota</taxon>
        <taxon>Viridiplantae</taxon>
        <taxon>Streptophyta</taxon>
        <taxon>Embryophyta</taxon>
        <taxon>Tracheophyta</taxon>
        <taxon>Spermatophyta</taxon>
        <taxon>Magnoliopsida</taxon>
        <taxon>eudicotyledons</taxon>
        <taxon>Gunneridae</taxon>
        <taxon>Pentapetalae</taxon>
        <taxon>rosids</taxon>
        <taxon>fabids</taxon>
        <taxon>Malpighiales</taxon>
        <taxon>Salicaceae</taxon>
        <taxon>Saliceae</taxon>
        <taxon>Populus</taxon>
    </lineage>
</organism>
<protein>
    <submittedName>
        <fullName evidence="4">Uncharacterized protein</fullName>
    </submittedName>
</protein>
<reference evidence="4" key="1">
    <citation type="journal article" date="2023" name="Mol. Ecol. Resour.">
        <title>Chromosome-level genome assembly of a triploid poplar Populus alba 'Berolinensis'.</title>
        <authorList>
            <person name="Chen S."/>
            <person name="Yu Y."/>
            <person name="Wang X."/>
            <person name="Wang S."/>
            <person name="Zhang T."/>
            <person name="Zhou Y."/>
            <person name="He R."/>
            <person name="Meng N."/>
            <person name="Wang Y."/>
            <person name="Liu W."/>
            <person name="Liu Z."/>
            <person name="Liu J."/>
            <person name="Guo Q."/>
            <person name="Huang H."/>
            <person name="Sederoff R.R."/>
            <person name="Wang G."/>
            <person name="Qu G."/>
            <person name="Chen S."/>
        </authorList>
    </citation>
    <scope>NUCLEOTIDE SEQUENCE</scope>
    <source>
        <strain evidence="4">SC-2020</strain>
    </source>
</reference>
<accession>A0AAD6W082</accession>
<evidence type="ECO:0000256" key="1">
    <source>
        <dbReference type="SAM" id="MobiDB-lite"/>
    </source>
</evidence>
<keyword evidence="5" id="KW-1185">Reference proteome</keyword>
<feature type="region of interest" description="Disordered" evidence="1">
    <location>
        <begin position="61"/>
        <end position="83"/>
    </location>
</feature>
<dbReference type="AlphaFoldDB" id="A0AAD6W082"/>
<name>A0AAD6W082_9ROSI</name>
<evidence type="ECO:0000313" key="2">
    <source>
        <dbReference type="EMBL" id="KAJ6994212.1"/>
    </source>
</evidence>
<dbReference type="EMBL" id="JAQIZT010000006">
    <property type="protein sequence ID" value="KAJ6994215.1"/>
    <property type="molecule type" value="Genomic_DNA"/>
</dbReference>
<evidence type="ECO:0000313" key="4">
    <source>
        <dbReference type="EMBL" id="KAJ6994217.1"/>
    </source>
</evidence>
<evidence type="ECO:0000313" key="5">
    <source>
        <dbReference type="Proteomes" id="UP001164929"/>
    </source>
</evidence>